<gene>
    <name evidence="4" type="ORF">HYH02_000503</name>
</gene>
<keyword evidence="3" id="KW-0812">Transmembrane</keyword>
<evidence type="ECO:0000256" key="1">
    <source>
        <dbReference type="PROSITE-ProRule" id="PRU00023"/>
    </source>
</evidence>
<feature type="region of interest" description="Disordered" evidence="2">
    <location>
        <begin position="4261"/>
        <end position="4348"/>
    </location>
</feature>
<feature type="compositionally biased region" description="Polar residues" evidence="2">
    <location>
        <begin position="5730"/>
        <end position="5740"/>
    </location>
</feature>
<feature type="compositionally biased region" description="Low complexity" evidence="2">
    <location>
        <begin position="38"/>
        <end position="57"/>
    </location>
</feature>
<feature type="compositionally biased region" description="Polar residues" evidence="2">
    <location>
        <begin position="1468"/>
        <end position="1480"/>
    </location>
</feature>
<feature type="region of interest" description="Disordered" evidence="2">
    <location>
        <begin position="2529"/>
        <end position="2553"/>
    </location>
</feature>
<feature type="compositionally biased region" description="Acidic residues" evidence="2">
    <location>
        <begin position="568"/>
        <end position="579"/>
    </location>
</feature>
<evidence type="ECO:0000256" key="3">
    <source>
        <dbReference type="SAM" id="Phobius"/>
    </source>
</evidence>
<dbReference type="InterPro" id="IPR018247">
    <property type="entry name" value="EF_Hand_1_Ca_BS"/>
</dbReference>
<organism evidence="4 5">
    <name type="scientific">Chlamydomonas schloesseri</name>
    <dbReference type="NCBI Taxonomy" id="2026947"/>
    <lineage>
        <taxon>Eukaryota</taxon>
        <taxon>Viridiplantae</taxon>
        <taxon>Chlorophyta</taxon>
        <taxon>core chlorophytes</taxon>
        <taxon>Chlorophyceae</taxon>
        <taxon>CS clade</taxon>
        <taxon>Chlamydomonadales</taxon>
        <taxon>Chlamydomonadaceae</taxon>
        <taxon>Chlamydomonas</taxon>
    </lineage>
</organism>
<feature type="region of interest" description="Disordered" evidence="2">
    <location>
        <begin position="2051"/>
        <end position="2092"/>
    </location>
</feature>
<feature type="compositionally biased region" description="Low complexity" evidence="2">
    <location>
        <begin position="4482"/>
        <end position="4496"/>
    </location>
</feature>
<feature type="region of interest" description="Disordered" evidence="2">
    <location>
        <begin position="452"/>
        <end position="499"/>
    </location>
</feature>
<dbReference type="InterPro" id="IPR002110">
    <property type="entry name" value="Ankyrin_rpt"/>
</dbReference>
<feature type="compositionally biased region" description="Basic residues" evidence="2">
    <location>
        <begin position="4261"/>
        <end position="4270"/>
    </location>
</feature>
<feature type="compositionally biased region" description="Gly residues" evidence="2">
    <location>
        <begin position="2871"/>
        <end position="2881"/>
    </location>
</feature>
<keyword evidence="3" id="KW-1133">Transmembrane helix</keyword>
<dbReference type="InterPro" id="IPR036770">
    <property type="entry name" value="Ankyrin_rpt-contain_sf"/>
</dbReference>
<keyword evidence="1" id="KW-0040">ANK repeat</keyword>
<feature type="compositionally biased region" description="Low complexity" evidence="2">
    <location>
        <begin position="3817"/>
        <end position="3836"/>
    </location>
</feature>
<feature type="compositionally biased region" description="Basic residues" evidence="2">
    <location>
        <begin position="2849"/>
        <end position="2865"/>
    </location>
</feature>
<feature type="region of interest" description="Disordered" evidence="2">
    <location>
        <begin position="5690"/>
        <end position="5906"/>
    </location>
</feature>
<feature type="region of interest" description="Disordered" evidence="2">
    <location>
        <begin position="565"/>
        <end position="617"/>
    </location>
</feature>
<dbReference type="PANTHER" id="PTHR45725">
    <property type="entry name" value="FORMIN HOMOLOGY 2 FAMILY MEMBER"/>
    <property type="match status" value="1"/>
</dbReference>
<feature type="compositionally biased region" description="Acidic residues" evidence="2">
    <location>
        <begin position="5708"/>
        <end position="5724"/>
    </location>
</feature>
<keyword evidence="3" id="KW-0472">Membrane</keyword>
<dbReference type="SUPFAM" id="SSF48403">
    <property type="entry name" value="Ankyrin repeat"/>
    <property type="match status" value="1"/>
</dbReference>
<feature type="compositionally biased region" description="Gly residues" evidence="2">
    <location>
        <begin position="4319"/>
        <end position="4328"/>
    </location>
</feature>
<proteinExistence type="predicted"/>
<feature type="region of interest" description="Disordered" evidence="2">
    <location>
        <begin position="2712"/>
        <end position="2743"/>
    </location>
</feature>
<feature type="compositionally biased region" description="Low complexity" evidence="2">
    <location>
        <begin position="4275"/>
        <end position="4285"/>
    </location>
</feature>
<feature type="region of interest" description="Disordered" evidence="2">
    <location>
        <begin position="665"/>
        <end position="729"/>
    </location>
</feature>
<feature type="region of interest" description="Disordered" evidence="2">
    <location>
        <begin position="1"/>
        <end position="66"/>
    </location>
</feature>
<feature type="region of interest" description="Disordered" evidence="2">
    <location>
        <begin position="808"/>
        <end position="830"/>
    </location>
</feature>
<dbReference type="PROSITE" id="PS50088">
    <property type="entry name" value="ANK_REPEAT"/>
    <property type="match status" value="1"/>
</dbReference>
<feature type="transmembrane region" description="Helical" evidence="3">
    <location>
        <begin position="5343"/>
        <end position="5362"/>
    </location>
</feature>
<feature type="region of interest" description="Disordered" evidence="2">
    <location>
        <begin position="2180"/>
        <end position="2206"/>
    </location>
</feature>
<feature type="compositionally biased region" description="Low complexity" evidence="2">
    <location>
        <begin position="1246"/>
        <end position="1277"/>
    </location>
</feature>
<protein>
    <submittedName>
        <fullName evidence="4">Uncharacterized protein</fullName>
    </submittedName>
</protein>
<feature type="transmembrane region" description="Helical" evidence="3">
    <location>
        <begin position="5062"/>
        <end position="5081"/>
    </location>
</feature>
<dbReference type="PROSITE" id="PS00018">
    <property type="entry name" value="EF_HAND_1"/>
    <property type="match status" value="1"/>
</dbReference>
<dbReference type="PANTHER" id="PTHR45725:SF18">
    <property type="entry name" value="ORC1-LIKE AAA ATPASE DOMAIN-CONTAINING PROTEIN"/>
    <property type="match status" value="1"/>
</dbReference>
<feature type="compositionally biased region" description="Gly residues" evidence="2">
    <location>
        <begin position="3798"/>
        <end position="3816"/>
    </location>
</feature>
<feature type="compositionally biased region" description="Acidic residues" evidence="2">
    <location>
        <begin position="5598"/>
        <end position="5611"/>
    </location>
</feature>
<dbReference type="EMBL" id="JAEHOD010000001">
    <property type="protein sequence ID" value="KAG2454664.1"/>
    <property type="molecule type" value="Genomic_DNA"/>
</dbReference>
<feature type="compositionally biased region" description="Low complexity" evidence="2">
    <location>
        <begin position="1482"/>
        <end position="1496"/>
    </location>
</feature>
<reference evidence="4" key="1">
    <citation type="journal article" date="2020" name="bioRxiv">
        <title>Comparative genomics of Chlamydomonas.</title>
        <authorList>
            <person name="Craig R.J."/>
            <person name="Hasan A.R."/>
            <person name="Ness R.W."/>
            <person name="Keightley P.D."/>
        </authorList>
    </citation>
    <scope>NUCLEOTIDE SEQUENCE</scope>
    <source>
        <strain evidence="4">CCAP 11/173</strain>
    </source>
</reference>
<feature type="region of interest" description="Disordered" evidence="2">
    <location>
        <begin position="1855"/>
        <end position="1933"/>
    </location>
</feature>
<feature type="region of interest" description="Disordered" evidence="2">
    <location>
        <begin position="3622"/>
        <end position="3654"/>
    </location>
</feature>
<feature type="transmembrane region" description="Helical" evidence="3">
    <location>
        <begin position="5413"/>
        <end position="5434"/>
    </location>
</feature>
<feature type="compositionally biased region" description="Low complexity" evidence="2">
    <location>
        <begin position="5765"/>
        <end position="5775"/>
    </location>
</feature>
<feature type="region of interest" description="Disordered" evidence="2">
    <location>
        <begin position="3268"/>
        <end position="3294"/>
    </location>
</feature>
<feature type="compositionally biased region" description="Low complexity" evidence="2">
    <location>
        <begin position="2529"/>
        <end position="2544"/>
    </location>
</feature>
<dbReference type="InterPro" id="IPR051425">
    <property type="entry name" value="Formin_Homology"/>
</dbReference>
<feature type="compositionally biased region" description="Gly residues" evidence="2">
    <location>
        <begin position="4804"/>
        <end position="4816"/>
    </location>
</feature>
<feature type="compositionally biased region" description="Gly residues" evidence="2">
    <location>
        <begin position="2081"/>
        <end position="2092"/>
    </location>
</feature>
<feature type="region of interest" description="Disordered" evidence="2">
    <location>
        <begin position="5492"/>
        <end position="5516"/>
    </location>
</feature>
<feature type="region of interest" description="Disordered" evidence="2">
    <location>
        <begin position="2310"/>
        <end position="2332"/>
    </location>
</feature>
<feature type="compositionally biased region" description="Basic and acidic residues" evidence="2">
    <location>
        <begin position="2180"/>
        <end position="2191"/>
    </location>
</feature>
<feature type="region of interest" description="Disordered" evidence="2">
    <location>
        <begin position="4426"/>
        <end position="4503"/>
    </location>
</feature>
<feature type="compositionally biased region" description="Acidic residues" evidence="2">
    <location>
        <begin position="665"/>
        <end position="678"/>
    </location>
</feature>
<feature type="region of interest" description="Disordered" evidence="2">
    <location>
        <begin position="4837"/>
        <end position="4876"/>
    </location>
</feature>
<feature type="compositionally biased region" description="Low complexity" evidence="2">
    <location>
        <begin position="4853"/>
        <end position="4876"/>
    </location>
</feature>
<dbReference type="Gene3D" id="1.25.40.20">
    <property type="entry name" value="Ankyrin repeat-containing domain"/>
    <property type="match status" value="1"/>
</dbReference>
<feature type="compositionally biased region" description="Low complexity" evidence="2">
    <location>
        <begin position="4295"/>
        <end position="4318"/>
    </location>
</feature>
<feature type="region of interest" description="Disordered" evidence="2">
    <location>
        <begin position="2944"/>
        <end position="2968"/>
    </location>
</feature>
<evidence type="ECO:0000313" key="4">
    <source>
        <dbReference type="EMBL" id="KAG2454664.1"/>
    </source>
</evidence>
<feature type="compositionally biased region" description="Basic and acidic residues" evidence="2">
    <location>
        <begin position="463"/>
        <end position="475"/>
    </location>
</feature>
<feature type="compositionally biased region" description="Gly residues" evidence="2">
    <location>
        <begin position="582"/>
        <end position="592"/>
    </location>
</feature>
<comment type="caution">
    <text evidence="4">The sequence shown here is derived from an EMBL/GenBank/DDBJ whole genome shotgun (WGS) entry which is preliminary data.</text>
</comment>
<feature type="compositionally biased region" description="Low complexity" evidence="2">
    <location>
        <begin position="808"/>
        <end position="820"/>
    </location>
</feature>
<feature type="compositionally biased region" description="Gly residues" evidence="2">
    <location>
        <begin position="5622"/>
        <end position="5632"/>
    </location>
</feature>
<feature type="compositionally biased region" description="Pro residues" evidence="2">
    <location>
        <begin position="1236"/>
        <end position="1245"/>
    </location>
</feature>
<feature type="compositionally biased region" description="Low complexity" evidence="2">
    <location>
        <begin position="5883"/>
        <end position="5906"/>
    </location>
</feature>
<feature type="compositionally biased region" description="Acidic residues" evidence="2">
    <location>
        <begin position="477"/>
        <end position="488"/>
    </location>
</feature>
<feature type="compositionally biased region" description="Low complexity" evidence="2">
    <location>
        <begin position="1860"/>
        <end position="1870"/>
    </location>
</feature>
<feature type="region of interest" description="Disordered" evidence="2">
    <location>
        <begin position="2839"/>
        <end position="2908"/>
    </location>
</feature>
<name>A0A835WUR3_9CHLO</name>
<keyword evidence="5" id="KW-1185">Reference proteome</keyword>
<accession>A0A835WUR3</accession>
<dbReference type="SMART" id="SM00248">
    <property type="entry name" value="ANK"/>
    <property type="match status" value="2"/>
</dbReference>
<sequence>MTDGLRAPAELHGLESPARAAGALEQDGGAVPVLLGQTAAPDGTRAAAAPTPGAEARQPPAPSPPLHLGAHYLAPYTDFHRPALDLTSALRDTYDVSTSQHQAAAQDQQQRIQARLQKHPRSSPHGVPVVSLCALPSAEAREAALSAALARRCRRSGAAFTPPADLTDDAGCDATGAMAGADGDGAAGSKGSLVFPTTPAGPPAAAILELPLYPAAEPYAAGDGGSNRPAAAATAAADPSRPHFLPAWLAPSLGPSLTHLDLSHSALIDNRGWGWGWGRAASSAAPAAGASGARNGLGGGGGGGAGRASGPGAGAGGDDAFFDVLAALPRLAVLSLHGSALAAPLPGDLPARLPGLRALDLAGARFRVPVSRVKAMLRELAEAAAEGAAAAAGEGGWPAGAAADAGLEGSVAAEAAAVAAGGGGGGGGCGGRRRTVPLLLGTSCGHQGDVMDVWGWSEPAPQRSEEEGKQRKAEAEGGAEGEQQEGQEEQQKEREPAEEAVSSAAALCAVRASLERAFLHYATHGAAGAAAAAAAASNASSGLAAGPITAGAWFELRHPSRLDYGYNSEDEDEADEEEMERGGGGGRGNNGGGDDDDGGDEAAAWAAHERAAARKRRAKQRAMERLAAGGDGRVPCLGVEGLALDPSMLLLVVELGLLPPAAADVGEEDEGHEEEEEGHGEHGEQGGQEDEDEDAARQQGGGGEPEAALRRRRDAAGGARGKELGRQHLVMGRTPRRRLVLEDVVLALRWPYRSRRLDEPAWSHDQHLHTPHRDRLGAPLTARQWRHLTWQLRRRQQAVTAAAAAGAGAGAAPGAPAAASSGGGGAAAAAAGAGAGASAGAGAGGDPFACELLPFQELEERERLTACALETCMTGDARPFCAGDRAPRGSAARPSVNAEHAWRLAEARPPPATPVAAPTAAALAARTAARRALVAALLGLPEAALEAAAAAQTAEAAAATTAAGGGEDKGATRKGKGTVAATAAAAAVQPPPVQVSLSTFLTAVRLEARLFARVRRVSILPRGHASHDAFTRGRYWGSVRALAEALRTDARVRTCVLTGKLSLAAATELRPEELSPAARKLVKAGAAAAAGGSGGGGGGGSSAAVALAASLAARAAEAADQSDLEVLQKQVSVGGDVLRRLPLHPEDWLPADAPRAADSLAAGWFVAHPGVWPHGTVLHGLAARGCVRAAAWVLDRAPALLRVAASGWQLTPLHLCCMRPCQWRSTSHFLSLISLPRPPPPPPLPAAAASTTTATSTPAASITGVTSNGNGSSNGGNHRQAHDSNSNGGDLVLDQDVDGDEDEDEAHDARLRAAVPRAHPDAPRGSSPQLRQQYYQRRGLQASYEEYDDPDRAYDILGDEARYRYGGGARAEAEARLDQLLLLSRRCGASGGGVDGGGGGDGGRSPYLTPHELLFPRVSGLRVRHISVERALGPLWYAADDEAPPLAATAARATGRSGGVGTGAMAERQQQQQDKASRLQQPLARALPGTAPAAGPSGAGGEDVGGGAAKGGGGAGGARSADGALGGGAGAAAALAAEASPMLRLLLSRGADTEAVGWSGLTPAQCAAATCGVAALAALAAAGADVRRPYPGSLVGPLHLLAYRAGCRWAGGVTPRAAARLFSASAAAAAAAAATPPGAGTDPGGGAAAPSSGGLEAAALTSLAPAATAARAATGGGAGGGGGGGGGGWIPPSALLCEQDEWRCCALFWMVRAPEAERHRSGVLPAPALGVLLAALRQGLTAAGARPPPPAAVEGVARVLAALVGSLSVEHARLLLAAWPEAAGVGLPPLRLTALHLACLLPAWGADTTEGSLLRGAVTAGPVPGPLMSRVPQVVLQEVQPYAYVAPPAAGGPGSCHSFAPGPDADAATATPPPAPKPAPGAHERRGGRWRNRLPRRSASSDDDNGHDGDGGSDDDSDGSRHEVTGAAAPQLPAPECWGFWPYPLAAELWPEDEEAGEGSDAAMQRCMGAQLQLVHLLLAGCAPVEAADVNGATPLMCAALAATPPVVAALLAKGASPTAQASVFRLPVHDEKGVHKRGLHGSASGLDYLLMVPPPGSSSSSSSSSSGGGSGNSRGSNARGEGGGGGGGGSSTGMDAAAAAAAAGAASQAAVAAAAPDDNPAVAAAAEWEDVSEEARAWRDVEGRRRHYKKLAQRHFVLTPLTAAVLRFMQLLLLDARPPGRADSPADARGRPARSSLHATDTAKRQNRFNRAGDGILWLLMCHGPPALRAAVLPPLRATDISKLAELAPRTALAVAEDALPGNAYLSFAVRAAREACATLSPFTLSSLDSAVSKAVTLALDTDPRRRVNAHKGASNAQQHTKTGGAGKTETAATAARRQFWGPYEDEVLYDLMRCGLYPLFASSEFTNGESALLRMAAQLLQFANRMRHGRRALLAAHVAQFPPRRLPAPAADTVAAAPPPLGLPAPPSGAAVMPAAAGAAVAVAVGSSGGGGGGEGGGGDGVGVYVEAALTGTLSLAHTEALLLQGFDAACGLSQARAGGGFGSAGGGGGGGGVPASAAAAAAGAAAGPPLEGGRGRSVTAAAGGGGGGGGGGGDSDGVLVLHTQDDLEYGMTYARVAEVMPPVCSMRFAVGHRAPLPDLTVRKLAGTIFKMVRQLCHISQTELAWVRLPGGVTVTHADGLFMPLAPGHPDWSPTDLFRPNKFGFRLSLAYTRRTMMVELHALALNRSVPIAVAERLKAAVAAVATAAAAGAGGDSGGSRGAGAPGGGGGGGGGGTEGRRRVGAAALDPGYGRLDEFQCWIRNPDVVRMEQVQHMAGRMEEASKAVGGNWRQMPVPPSWWISGWVDRFLRLYVLAAVGKGKELERAGLHSLYDPAIPAPWLPDPPRKGRSKGRSRGRRRRAKGAKGDVAAGGAGAGAGAGAARAGGAAAAEEHQETTGPGVLLPPPGVGANTAPWRRDEVNVFGTVLAIIQSPLTSVLAGGLSDSDNDDVDSRAPVLPDATGRPTSARDWNRVMKMMDKYGSKATGRDEKEHPDRGCVVFTAVWNKMAQRAGWPARSTLEVMAMVSRLTRLACCSYDTQWEASLQVMMGMLGSGGVSPELRREVEGKLISLASDGAFLRRLVWGMCRGRRSEARCVALLSGVVEFQPGLLAALAEHEAAQAGARGAWERDEAACWAVAAGPALAGMAPEQLAALLAAQHGLAAPPYVVPYSAAATGLPSLAAELKKAAAAAEAAAAAAHAGHAAGAEGAQTPANGGAAAAGAAPLGAAGGGGGDAGGGARRHMMYIRFDTRAALERAVAAPLVVRAEEEKRKHASRPATSRAGAAARGSSASTTTTSVVAVLPVAAWEAGAVPPSRLPGREEEEAGGGGGGVRVLSFFDLVFRRLPSGLSGRDPHAGGTLWGAGLPAVLLLRRPAHTRWSPWRGGADVAEEAGVVGPVFDAHATAPLPRNWMQELDANDNGLVTYREFLLAYLRHRAGDFFGGGIRGAAVASTLGGGSVGASAGAGAGAGAPATAAAGAGPGPPPLVPLPGGGSLAAATAATATPTTTSGLAGGSGGAAVTNATSAASVAGGGVGVDGGSPGPTGGAVSPPAGAAAAAAAAGAGAAAAAGAGVSPWQRAADAVQGQLSQAFWDRGQALRRLRENQAQLQKDARQRALLAAERRHSVTRSRGAASITGGGGGRSMRQPSQPAARGGLAAVRQLGAKALGALGAGGVGVADAYGARGGGGGGGFWLPGVCLAGLDCVAREEVCEVQRCAWVAYANLRSAARYLIASNAAEAATVGSATATASTAATAVAGGAVGAWQAAERAALQSVLRGLQRPEDLFGCTSSSSSSSGGGSGSSSNNGGGSGGDAGAAADVKAQQATTGDGHAATVGGAAAPGPAAGAAGAGAGARPWLQLLAGVPTPVAAAAAAGLQQAAAATASPAAAGDAVGALGTGGPAAAVAAAASAVADKVAPSGSSSPRDAALLELLLDLASATAGRDSGTAASATADAAAGAPGYVGCSPAWAARGVHGDLVDEGEYEAVGPLAGGVCRLLRGRTLAAAAMQVGMDAAAQLASAAGSAALATAAAAALRDGLPPPRGGCDAVFAASALKLAAEEVWGFVVDMQALVDGVISPLVAAADQSLPIIGRESITAIFGDTNIELILEYEVELLKLLTRGWAASAATALVVPSAAGPAHYLLGSVQRRMAAARLRAWRGDFPPCAEQLGIDPLSTGVQLRPLLAAPPEDAATDPVGAGPAAAAALAGEVLELLGRLATAYSRYLDNLDSALQELLECLERADEKGTFTALLRRFGRPVKAKARRSQRQPPASASADATSDGKAGGGRSAVDDGSSSNSSSSSDSSGSSRGEGAAAAGGDGGGNKAGQPPAAGESPQQRRRRQVLSRKAAAAAKARAKFADVEAKRLEHPRHHHVRPLLSVRQMARFGPGAEVEACLRKPAAHLPALAFLATLCRSLTAAAEGANDESSSGGGGPEGGAPVAPHAASAAHAKPADPDGGVTDGAVAGKSATLSAKAANGTAGSSSSTTTTTTGGTSGAGAGSGGLLSVLRGVWQRLASGGRLARVLPLGVGAVHPLLQVGLTSSAPGGAPRAASAEHRVLLRAIGAGLAAAERAAGGASGGGGGGGGGTGGGLGGLSGGGAMLADRLNAWMERNLLSGGAASRALLVTCTALACLTWRVVPLLAERRRYLAELRTAHNLLRHRRVVLALERAINVRPDDDDELEAELAQLHAAIGRGVREAAAEIALGDADPDKVSPMNLNARFWATRAPRRVRDLAPLRAALAAAEAATLHSTFAGARLLSNARRCAARMEAAAAQSAADARGGAAGGGAAGTGRAAGDAAGGAGGGAGGAGDESDEAEAFLDALAGGPAAAAAAAKDRERTRAKRKGAVAPGTIAPAPAAKPGTAAEAAAAAGDGRQGDVAGKAAAQVVGGAAGGKAAAAGGEAAAPADGAGAGAVAAGNTARSIGLARLFGSKATQAWGAAGGAEGAASGGGGGLGGMAAAARAAQLAKRFGTSLRRAVRRREHARRRWDKTLYLVMQSGALDEALLERQQREAFAALRRGAALAAWRQLRGVWDDLLMVFGAVAFRDVGRAFAPLMAAFLMLYPFVVLAVALAISPTTPQGRGVMGALVGGYCLVGFGAMAAAVAQLRRDPSQLKVYRPSDTIRFPNFRRGTALASWKAHWVNVFALFTLVLEFWQLCAFSYQRRVPYPRASLLKRLFPWALLDLGPAAYFLQVAALIAFMVAWIAVFFPQTPAGAKRLIMPFLGQAAYLTITSGLLSQLDCRLADGALVRNPQLTCWTQPQHLAGAVAALAALGLYVPRATLTPFEWPTPALGAQVFFPSDNLDIKYRGLYVRVVQLLRLGMAGYNLFFANSYPLTVMAANCGVCCLLLGLTVVMRPCCIAAVNICRGTGFAAAAWSQAVSVAALRLSRDVYLDPATRQWYTQSWAYVYVLGAGWAALLLGGALLLRRHLRQLRGASSIAFSLRRSPFNYTAPLALLTTTPAAAGPTEAAPGAAAAAAGGRARSGGAKAPVTAGRQASQLAQPPPPAVASAAGTAAAAAAAAATAAAAAATAAAGSSSTITARGAAAVEGSDDDDRSGGKGAAPAARRRRRNGGSGSASSSGSEGRGSSDEQEDSDLADSDNDGSDRDSSSAGSGSGSGSGSGRGASAAVIAAATSGAALGLPVMSPALLRQLAAQGLLTPADEMRGYVSRMVMKAERQFEGCGAAGDSSCESGSGSGGDDSDDSDDGDGEGNGEDGEGRSVCSSQREQQGNAGAHRSGDDNGSSDGGSSGGRSPRRSQGSARADVGVGSGGGSRSSRCSSAAGRPCGSSAAGGSRRGEPQQAQSAESGISDDEVDGRQGKGQGKGQEHGPTDVQADATERLARESSNSGALLLPGDGPRGEAQAEQDAAGVGVPAETAEATAAAGAPAGAAAAGPEE</sequence>
<feature type="region of interest" description="Disordered" evidence="2">
    <location>
        <begin position="1234"/>
        <end position="1332"/>
    </location>
</feature>
<feature type="region of interest" description="Disordered" evidence="2">
    <location>
        <begin position="3789"/>
        <end position="3836"/>
    </location>
</feature>
<feature type="compositionally biased region" description="Low complexity" evidence="2">
    <location>
        <begin position="5690"/>
        <end position="5702"/>
    </location>
</feature>
<feature type="compositionally biased region" description="Low complexity" evidence="2">
    <location>
        <begin position="3278"/>
        <end position="3294"/>
    </location>
</feature>
<feature type="compositionally biased region" description="Gly residues" evidence="2">
    <location>
        <begin position="2713"/>
        <end position="2738"/>
    </location>
</feature>
<evidence type="ECO:0000313" key="5">
    <source>
        <dbReference type="Proteomes" id="UP000613740"/>
    </source>
</evidence>
<feature type="compositionally biased region" description="Low complexity" evidence="2">
    <location>
        <begin position="2882"/>
        <end position="2891"/>
    </location>
</feature>
<feature type="repeat" description="ANK" evidence="1">
    <location>
        <begin position="1991"/>
        <end position="2023"/>
    </location>
</feature>
<feature type="compositionally biased region" description="Low complexity" evidence="2">
    <location>
        <begin position="5783"/>
        <end position="5802"/>
    </location>
</feature>
<feature type="transmembrane region" description="Helical" evidence="3">
    <location>
        <begin position="5093"/>
        <end position="5112"/>
    </location>
</feature>
<feature type="compositionally biased region" description="Low complexity" evidence="2">
    <location>
        <begin position="4441"/>
        <end position="4454"/>
    </location>
</feature>
<dbReference type="OrthoDB" id="538892at2759"/>
<feature type="region of interest" description="Disordered" evidence="2">
    <location>
        <begin position="1449"/>
        <end position="1520"/>
    </location>
</feature>
<feature type="region of interest" description="Disordered" evidence="2">
    <location>
        <begin position="3472"/>
        <end position="3495"/>
    </location>
</feature>
<feature type="region of interest" description="Disordered" evidence="2">
    <location>
        <begin position="4786"/>
        <end position="4819"/>
    </location>
</feature>
<feature type="compositionally biased region" description="Acidic residues" evidence="2">
    <location>
        <begin position="1293"/>
        <end position="1306"/>
    </location>
</feature>
<feature type="region of interest" description="Disordered" evidence="2">
    <location>
        <begin position="5555"/>
        <end position="5637"/>
    </location>
</feature>
<feature type="compositionally biased region" description="Gly residues" evidence="2">
    <location>
        <begin position="1497"/>
        <end position="1517"/>
    </location>
</feature>
<feature type="transmembrane region" description="Helical" evidence="3">
    <location>
        <begin position="5195"/>
        <end position="5216"/>
    </location>
</feature>
<dbReference type="Proteomes" id="UP000613740">
    <property type="component" value="Unassembled WGS sequence"/>
</dbReference>
<evidence type="ECO:0000256" key="2">
    <source>
        <dbReference type="SAM" id="MobiDB-lite"/>
    </source>
</evidence>